<dbReference type="PROSITE" id="PS51000">
    <property type="entry name" value="HTH_DEOR_2"/>
    <property type="match status" value="1"/>
</dbReference>
<dbReference type="SMART" id="SM01134">
    <property type="entry name" value="DeoRC"/>
    <property type="match status" value="1"/>
</dbReference>
<name>A0A0H4QYF3_9LACO</name>
<keyword evidence="2" id="KW-0238">DNA-binding</keyword>
<dbReference type="PATRIC" id="fig|1007676.4.peg.481"/>
<keyword evidence="1" id="KW-0805">Transcription regulation</keyword>
<keyword evidence="3" id="KW-0804">Transcription</keyword>
<dbReference type="EMBL" id="CP012034">
    <property type="protein sequence ID" value="AKP66500.1"/>
    <property type="molecule type" value="Genomic_DNA"/>
</dbReference>
<feature type="domain" description="HTH deoR-type" evidence="4">
    <location>
        <begin position="3"/>
        <end position="58"/>
    </location>
</feature>
<evidence type="ECO:0000256" key="2">
    <source>
        <dbReference type="ARBA" id="ARBA00023125"/>
    </source>
</evidence>
<dbReference type="InterPro" id="IPR037171">
    <property type="entry name" value="NagB/RpiA_transferase-like"/>
</dbReference>
<dbReference type="SUPFAM" id="SSF46785">
    <property type="entry name" value="Winged helix' DNA-binding domain"/>
    <property type="match status" value="1"/>
</dbReference>
<accession>A0A0H4QYF3</accession>
<keyword evidence="6" id="KW-1185">Reference proteome</keyword>
<dbReference type="KEGG" id="lgn:ABM34_02315"/>
<dbReference type="Gene3D" id="3.40.50.1360">
    <property type="match status" value="1"/>
</dbReference>
<protein>
    <submittedName>
        <fullName evidence="5">DeoR faimly transcriptional regulator</fullName>
    </submittedName>
</protein>
<evidence type="ECO:0000259" key="4">
    <source>
        <dbReference type="PROSITE" id="PS51000"/>
    </source>
</evidence>
<dbReference type="InterPro" id="IPR014036">
    <property type="entry name" value="DeoR-like_C"/>
</dbReference>
<reference evidence="6" key="1">
    <citation type="submission" date="2015-07" db="EMBL/GenBank/DDBJ databases">
        <title>Lactobacillus ginsenosidimutans/EMML 3141/ whole genome sequencing.</title>
        <authorList>
            <person name="Kim M.K."/>
            <person name="Im W.-T."/>
            <person name="Srinivasan S."/>
            <person name="Lee J.-J."/>
        </authorList>
    </citation>
    <scope>NUCLEOTIDE SEQUENCE [LARGE SCALE GENOMIC DNA]</scope>
    <source>
        <strain evidence="6">EMML 3041</strain>
    </source>
</reference>
<dbReference type="InterPro" id="IPR018356">
    <property type="entry name" value="Tscrpt_reg_HTH_DeoR_CS"/>
</dbReference>
<evidence type="ECO:0000256" key="1">
    <source>
        <dbReference type="ARBA" id="ARBA00023015"/>
    </source>
</evidence>
<dbReference type="Pfam" id="PF00455">
    <property type="entry name" value="DeoRC"/>
    <property type="match status" value="1"/>
</dbReference>
<dbReference type="GO" id="GO:0003677">
    <property type="term" value="F:DNA binding"/>
    <property type="evidence" value="ECO:0007669"/>
    <property type="project" value="UniProtKB-KW"/>
</dbReference>
<sequence length="250" mass="27220">MLTEERHQIILKQLKLHNIVKLQDLIPLTGASESTLRRDLQDLEECHKLLRIYGGAQSVVSFHDEPALSQKATSNTDQKDQIGRIAGELVKDNQVVFLDAGTTVQAVIPYLAKLSNLLVITNSVVNASTLSDYSIETFVPGGRLKSSTKALVGSTMTNALESYHFDIAFIGTNGFSAKSGYTTPDPEEASTKEIAIQNSVKKYILADSSKCGQVSFARFANLSAANLITNELPGKSADLIKKYTNLTEVK</sequence>
<dbReference type="SUPFAM" id="SSF100950">
    <property type="entry name" value="NagB/RpiA/CoA transferase-like"/>
    <property type="match status" value="1"/>
</dbReference>
<dbReference type="InterPro" id="IPR001034">
    <property type="entry name" value="DeoR_HTH"/>
</dbReference>
<dbReference type="PRINTS" id="PR00037">
    <property type="entry name" value="HTHLACR"/>
</dbReference>
<organism evidence="5 6">
    <name type="scientific">Companilactobacillus ginsenosidimutans</name>
    <dbReference type="NCBI Taxonomy" id="1007676"/>
    <lineage>
        <taxon>Bacteria</taxon>
        <taxon>Bacillati</taxon>
        <taxon>Bacillota</taxon>
        <taxon>Bacilli</taxon>
        <taxon>Lactobacillales</taxon>
        <taxon>Lactobacillaceae</taxon>
        <taxon>Companilactobacillus</taxon>
    </lineage>
</organism>
<dbReference type="InterPro" id="IPR036390">
    <property type="entry name" value="WH_DNA-bd_sf"/>
</dbReference>
<gene>
    <name evidence="5" type="ORF">ABM34_02315</name>
</gene>
<evidence type="ECO:0000313" key="6">
    <source>
        <dbReference type="Proteomes" id="UP000036106"/>
    </source>
</evidence>
<dbReference type="Pfam" id="PF08220">
    <property type="entry name" value="HTH_DeoR"/>
    <property type="match status" value="1"/>
</dbReference>
<dbReference type="Proteomes" id="UP000036106">
    <property type="component" value="Chromosome"/>
</dbReference>
<dbReference type="PROSITE" id="PS00894">
    <property type="entry name" value="HTH_DEOR_1"/>
    <property type="match status" value="1"/>
</dbReference>
<dbReference type="SMART" id="SM00420">
    <property type="entry name" value="HTH_DEOR"/>
    <property type="match status" value="1"/>
</dbReference>
<dbReference type="STRING" id="1007676.ABM34_02315"/>
<proteinExistence type="predicted"/>
<dbReference type="InterPro" id="IPR050313">
    <property type="entry name" value="Carb_Metab_HTH_regulators"/>
</dbReference>
<dbReference type="RefSeq" id="WP_048702939.1">
    <property type="nucleotide sequence ID" value="NZ_CP012034.1"/>
</dbReference>
<dbReference type="AlphaFoldDB" id="A0A0H4QYF3"/>
<dbReference type="PANTHER" id="PTHR30363:SF56">
    <property type="entry name" value="TRANSCRIPTIONAL REGULATOR, DEOR FAMILY"/>
    <property type="match status" value="1"/>
</dbReference>
<evidence type="ECO:0000256" key="3">
    <source>
        <dbReference type="ARBA" id="ARBA00023163"/>
    </source>
</evidence>
<dbReference type="GO" id="GO:0003700">
    <property type="term" value="F:DNA-binding transcription factor activity"/>
    <property type="evidence" value="ECO:0007669"/>
    <property type="project" value="InterPro"/>
</dbReference>
<dbReference type="OrthoDB" id="9797223at2"/>
<evidence type="ECO:0000313" key="5">
    <source>
        <dbReference type="EMBL" id="AKP66500.1"/>
    </source>
</evidence>
<dbReference type="PANTHER" id="PTHR30363">
    <property type="entry name" value="HTH-TYPE TRANSCRIPTIONAL REGULATOR SRLR-RELATED"/>
    <property type="match status" value="1"/>
</dbReference>